<name>A0A243QDX6_9ACTN</name>
<keyword evidence="3" id="KW-1185">Reference proteome</keyword>
<comment type="caution">
    <text evidence="2">The sequence shown here is derived from an EMBL/GenBank/DDBJ whole genome shotgun (WGS) entry which is preliminary data.</text>
</comment>
<reference evidence="2 3" key="1">
    <citation type="submission" date="2017-05" db="EMBL/GenBank/DDBJ databases">
        <title>Biotechnological potential of actinobacteria isolated from South African environments.</title>
        <authorList>
            <person name="Le Roes-Hill M."/>
            <person name="Prins A."/>
            <person name="Durrell K.A."/>
        </authorList>
    </citation>
    <scope>NUCLEOTIDE SEQUENCE [LARGE SCALE GENOMIC DNA]</scope>
    <source>
        <strain evidence="2">BS2</strain>
    </source>
</reference>
<dbReference type="AlphaFoldDB" id="A0A243QDX6"/>
<dbReference type="STRING" id="417102.CA982_09940"/>
<gene>
    <name evidence="2" type="ORF">CA982_09940</name>
</gene>
<dbReference type="Proteomes" id="UP000194632">
    <property type="component" value="Unassembled WGS sequence"/>
</dbReference>
<dbReference type="EMBL" id="NGFO01000009">
    <property type="protein sequence ID" value="OUC79036.1"/>
    <property type="molecule type" value="Genomic_DNA"/>
</dbReference>
<evidence type="ECO:0000313" key="2">
    <source>
        <dbReference type="EMBL" id="OUC79036.1"/>
    </source>
</evidence>
<keyword evidence="1" id="KW-0812">Transmembrane</keyword>
<organism evidence="2 3">
    <name type="scientific">Gordonia lacunae</name>
    <dbReference type="NCBI Taxonomy" id="417102"/>
    <lineage>
        <taxon>Bacteria</taxon>
        <taxon>Bacillati</taxon>
        <taxon>Actinomycetota</taxon>
        <taxon>Actinomycetes</taxon>
        <taxon>Mycobacteriales</taxon>
        <taxon>Gordoniaceae</taxon>
        <taxon>Gordonia</taxon>
    </lineage>
</organism>
<protein>
    <recommendedName>
        <fullName evidence="4">DUF5313 domain-containing protein</fullName>
    </recommendedName>
</protein>
<dbReference type="RefSeq" id="WP_086535172.1">
    <property type="nucleotide sequence ID" value="NZ_NGFO01000009.1"/>
</dbReference>
<sequence length="138" mass="16215">MNQPHESSRPAWWRYLAYWYGGRLPVSVRDWVIKDLVGPGAAARMVARWSIPCIILVLPMLFVPGPWGVRITMTMPILLSYLFFSIALNRVYRRYRLVQHGLDPELINSLDREKNADLYAEYHRKYRNEAAPRFPAPR</sequence>
<keyword evidence="1" id="KW-0472">Membrane</keyword>
<dbReference type="InterPro" id="IPR035197">
    <property type="entry name" value="DUF5313"/>
</dbReference>
<keyword evidence="1" id="KW-1133">Transmembrane helix</keyword>
<evidence type="ECO:0000256" key="1">
    <source>
        <dbReference type="SAM" id="Phobius"/>
    </source>
</evidence>
<evidence type="ECO:0008006" key="4">
    <source>
        <dbReference type="Google" id="ProtNLM"/>
    </source>
</evidence>
<evidence type="ECO:0000313" key="3">
    <source>
        <dbReference type="Proteomes" id="UP000194632"/>
    </source>
</evidence>
<accession>A0A243QDX6</accession>
<feature type="transmembrane region" description="Helical" evidence="1">
    <location>
        <begin position="49"/>
        <end position="67"/>
    </location>
</feature>
<dbReference type="Pfam" id="PF17240">
    <property type="entry name" value="DUF5313"/>
    <property type="match status" value="1"/>
</dbReference>
<dbReference type="OrthoDB" id="5195204at2"/>
<proteinExistence type="predicted"/>
<feature type="transmembrane region" description="Helical" evidence="1">
    <location>
        <begin position="73"/>
        <end position="92"/>
    </location>
</feature>